<dbReference type="Pfam" id="PF00069">
    <property type="entry name" value="Pkinase"/>
    <property type="match status" value="1"/>
</dbReference>
<keyword evidence="3" id="KW-0808">Transferase</keyword>
<dbReference type="InterPro" id="IPR050205">
    <property type="entry name" value="CDPK_Ser/Thr_kinases"/>
</dbReference>
<dbReference type="PROSITE" id="PS50011">
    <property type="entry name" value="PROTEIN_KINASE_DOM"/>
    <property type="match status" value="1"/>
</dbReference>
<protein>
    <recommendedName>
        <fullName evidence="7">Protein kinase domain-containing protein</fullName>
    </recommendedName>
</protein>
<dbReference type="Proteomes" id="UP001152798">
    <property type="component" value="Chromosome 3"/>
</dbReference>
<accession>A0A9P0H7Y2</accession>
<feature type="domain" description="Protein kinase" evidence="7">
    <location>
        <begin position="16"/>
        <end position="251"/>
    </location>
</feature>
<evidence type="ECO:0000256" key="2">
    <source>
        <dbReference type="ARBA" id="ARBA00022527"/>
    </source>
</evidence>
<evidence type="ECO:0000256" key="6">
    <source>
        <dbReference type="ARBA" id="ARBA00022840"/>
    </source>
</evidence>
<evidence type="ECO:0000256" key="3">
    <source>
        <dbReference type="ARBA" id="ARBA00022679"/>
    </source>
</evidence>
<dbReference type="OrthoDB" id="40902at2759"/>
<dbReference type="GO" id="GO:0004674">
    <property type="term" value="F:protein serine/threonine kinase activity"/>
    <property type="evidence" value="ECO:0007669"/>
    <property type="project" value="UniProtKB-KW"/>
</dbReference>
<gene>
    <name evidence="8" type="ORF">NEZAVI_LOCUS6942</name>
</gene>
<dbReference type="InterPro" id="IPR011009">
    <property type="entry name" value="Kinase-like_dom_sf"/>
</dbReference>
<dbReference type="Gene3D" id="1.10.510.10">
    <property type="entry name" value="Transferase(Phosphotransferase) domain 1"/>
    <property type="match status" value="1"/>
</dbReference>
<evidence type="ECO:0000313" key="9">
    <source>
        <dbReference type="Proteomes" id="UP001152798"/>
    </source>
</evidence>
<dbReference type="SUPFAM" id="SSF56112">
    <property type="entry name" value="Protein kinase-like (PK-like)"/>
    <property type="match status" value="1"/>
</dbReference>
<keyword evidence="4" id="KW-0547">Nucleotide-binding</keyword>
<dbReference type="InterPro" id="IPR000719">
    <property type="entry name" value="Prot_kinase_dom"/>
</dbReference>
<evidence type="ECO:0000256" key="5">
    <source>
        <dbReference type="ARBA" id="ARBA00022777"/>
    </source>
</evidence>
<evidence type="ECO:0000313" key="8">
    <source>
        <dbReference type="EMBL" id="CAH1397007.1"/>
    </source>
</evidence>
<dbReference type="AlphaFoldDB" id="A0A9P0H7Y2"/>
<proteinExistence type="inferred from homology"/>
<dbReference type="Gene3D" id="3.30.200.20">
    <property type="entry name" value="Phosphorylase Kinase, domain 1"/>
    <property type="match status" value="1"/>
</dbReference>
<dbReference type="GO" id="GO:0005524">
    <property type="term" value="F:ATP binding"/>
    <property type="evidence" value="ECO:0007669"/>
    <property type="project" value="UniProtKB-KW"/>
</dbReference>
<keyword evidence="5" id="KW-0418">Kinase</keyword>
<name>A0A9P0H7Y2_NEZVI</name>
<evidence type="ECO:0000256" key="1">
    <source>
        <dbReference type="ARBA" id="ARBA00006692"/>
    </source>
</evidence>
<keyword evidence="9" id="KW-1185">Reference proteome</keyword>
<dbReference type="PANTHER" id="PTHR24349">
    <property type="entry name" value="SERINE/THREONINE-PROTEIN KINASE"/>
    <property type="match status" value="1"/>
</dbReference>
<sequence>MTGNKVQLQEGLEGSYILGDAITRGQFSTVYKCLYKGKIERACRTYEKDKVNITKVTNYLQEILRTVHPNLIQIYEGFQTPDDMHFITERVYGEELFERIVELGHYSEREAASLIKDILSALICLHEKGIVHGDIRPESLIYTKEGHDGILKLRDVSFSKWAPNTHTTVFIAPEKEASTAGDMWSLGIVLYIMLCGIEPGAGEVFTELVPGLSLPWWEDISNHAKEVIQRMLDLNPNSRLKADEAYQISWVQGSVTGEQHLEAAVKRLREFNAKAKFRVASKAVLATRKLSLPFLRRMELR</sequence>
<dbReference type="EMBL" id="OV725079">
    <property type="protein sequence ID" value="CAH1397007.1"/>
    <property type="molecule type" value="Genomic_DNA"/>
</dbReference>
<evidence type="ECO:0000256" key="4">
    <source>
        <dbReference type="ARBA" id="ARBA00022741"/>
    </source>
</evidence>
<reference evidence="8" key="1">
    <citation type="submission" date="2022-01" db="EMBL/GenBank/DDBJ databases">
        <authorList>
            <person name="King R."/>
        </authorList>
    </citation>
    <scope>NUCLEOTIDE SEQUENCE</scope>
</reference>
<organism evidence="8 9">
    <name type="scientific">Nezara viridula</name>
    <name type="common">Southern green stink bug</name>
    <name type="synonym">Cimex viridulus</name>
    <dbReference type="NCBI Taxonomy" id="85310"/>
    <lineage>
        <taxon>Eukaryota</taxon>
        <taxon>Metazoa</taxon>
        <taxon>Ecdysozoa</taxon>
        <taxon>Arthropoda</taxon>
        <taxon>Hexapoda</taxon>
        <taxon>Insecta</taxon>
        <taxon>Pterygota</taxon>
        <taxon>Neoptera</taxon>
        <taxon>Paraneoptera</taxon>
        <taxon>Hemiptera</taxon>
        <taxon>Heteroptera</taxon>
        <taxon>Panheteroptera</taxon>
        <taxon>Pentatomomorpha</taxon>
        <taxon>Pentatomoidea</taxon>
        <taxon>Pentatomidae</taxon>
        <taxon>Pentatominae</taxon>
        <taxon>Nezara</taxon>
    </lineage>
</organism>
<keyword evidence="6" id="KW-0067">ATP-binding</keyword>
<evidence type="ECO:0000259" key="7">
    <source>
        <dbReference type="PROSITE" id="PS50011"/>
    </source>
</evidence>
<comment type="similarity">
    <text evidence="1">Belongs to the protein kinase superfamily. CAMK Ser/Thr protein kinase family.</text>
</comment>
<keyword evidence="2" id="KW-0723">Serine/threonine-protein kinase</keyword>